<feature type="chain" id="PRO_5026970921" evidence="4">
    <location>
        <begin position="24"/>
        <end position="234"/>
    </location>
</feature>
<keyword evidence="2" id="KW-0964">Secreted</keyword>
<dbReference type="RefSeq" id="XP_030638551.1">
    <property type="nucleotide sequence ID" value="XM_030782691.1"/>
</dbReference>
<feature type="signal peptide" evidence="4">
    <location>
        <begin position="1"/>
        <end position="23"/>
    </location>
</feature>
<dbReference type="SUPFAM" id="SSF49842">
    <property type="entry name" value="TNF-like"/>
    <property type="match status" value="1"/>
</dbReference>
<name>A0A6J2W5A2_CHACN</name>
<dbReference type="InterPro" id="IPR050822">
    <property type="entry name" value="Cerebellin_Synaptic_Org"/>
</dbReference>
<protein>
    <submittedName>
        <fullName evidence="7">Cerebellin-2-like isoform X1</fullName>
    </submittedName>
</protein>
<dbReference type="GO" id="GO:0005576">
    <property type="term" value="C:extracellular region"/>
    <property type="evidence" value="ECO:0007669"/>
    <property type="project" value="UniProtKB-SubCell"/>
</dbReference>
<gene>
    <name evidence="7" type="primary">LOC115819141</name>
</gene>
<dbReference type="PANTHER" id="PTHR22923">
    <property type="entry name" value="CEREBELLIN-RELATED"/>
    <property type="match status" value="1"/>
</dbReference>
<accession>A0A6J2W5A2</accession>
<organism evidence="6 7">
    <name type="scientific">Chanos chanos</name>
    <name type="common">Milkfish</name>
    <name type="synonym">Mugil chanos</name>
    <dbReference type="NCBI Taxonomy" id="29144"/>
    <lineage>
        <taxon>Eukaryota</taxon>
        <taxon>Metazoa</taxon>
        <taxon>Chordata</taxon>
        <taxon>Craniata</taxon>
        <taxon>Vertebrata</taxon>
        <taxon>Euteleostomi</taxon>
        <taxon>Actinopterygii</taxon>
        <taxon>Neopterygii</taxon>
        <taxon>Teleostei</taxon>
        <taxon>Ostariophysi</taxon>
        <taxon>Gonorynchiformes</taxon>
        <taxon>Chanidae</taxon>
        <taxon>Chanos</taxon>
    </lineage>
</organism>
<dbReference type="AlphaFoldDB" id="A0A6J2W5A2"/>
<dbReference type="SMART" id="SM00110">
    <property type="entry name" value="C1Q"/>
    <property type="match status" value="1"/>
</dbReference>
<keyword evidence="6" id="KW-1185">Reference proteome</keyword>
<dbReference type="Pfam" id="PF00386">
    <property type="entry name" value="C1q"/>
    <property type="match status" value="1"/>
</dbReference>
<reference evidence="7" key="1">
    <citation type="submission" date="2025-08" db="UniProtKB">
        <authorList>
            <consortium name="RefSeq"/>
        </authorList>
    </citation>
    <scope>IDENTIFICATION</scope>
</reference>
<dbReference type="PRINTS" id="PR00007">
    <property type="entry name" value="COMPLEMNTC1Q"/>
</dbReference>
<dbReference type="PROSITE" id="PS50871">
    <property type="entry name" value="C1Q"/>
    <property type="match status" value="1"/>
</dbReference>
<evidence type="ECO:0000313" key="7">
    <source>
        <dbReference type="RefSeq" id="XP_030638551.1"/>
    </source>
</evidence>
<dbReference type="GeneID" id="115819141"/>
<feature type="domain" description="C1q" evidence="5">
    <location>
        <begin position="91"/>
        <end position="234"/>
    </location>
</feature>
<dbReference type="GO" id="GO:0099558">
    <property type="term" value="P:maintenance of synapse structure"/>
    <property type="evidence" value="ECO:0007669"/>
    <property type="project" value="TreeGrafter"/>
</dbReference>
<dbReference type="InterPro" id="IPR001073">
    <property type="entry name" value="C1q_dom"/>
</dbReference>
<dbReference type="InParanoid" id="A0A6J2W5A2"/>
<evidence type="ECO:0000256" key="4">
    <source>
        <dbReference type="SAM" id="SignalP"/>
    </source>
</evidence>
<comment type="subcellular location">
    <subcellularLocation>
        <location evidence="1">Secreted</location>
    </subcellularLocation>
</comment>
<dbReference type="Proteomes" id="UP000504632">
    <property type="component" value="Chromosome 8"/>
</dbReference>
<proteinExistence type="predicted"/>
<keyword evidence="3 4" id="KW-0732">Signal</keyword>
<evidence type="ECO:0000256" key="1">
    <source>
        <dbReference type="ARBA" id="ARBA00004613"/>
    </source>
</evidence>
<dbReference type="GO" id="GO:0045202">
    <property type="term" value="C:synapse"/>
    <property type="evidence" value="ECO:0007669"/>
    <property type="project" value="TreeGrafter"/>
</dbReference>
<dbReference type="OrthoDB" id="6154955at2759"/>
<sequence>MRTVIAPVGLLVVLFVYLRETVGISSALRDGAKVWQGPLPCGGWDCQCALHQRSCCCVAQQLFDMEERVFGNILSQRETLSQLHRLIKETIGGRKVAFTVSTTASTDCFGPFTSDVTVPYGNVTLNYGNGYNPALGVFTAPRAGVYSFSFLAYSSAGAEAMRLYHRLALVQDGREVSAVWEDNREDLQDSGTHTLLLPLSRGSQVYIQLLSGRVLCDTAGHNKFSGYLLYPTEG</sequence>
<evidence type="ECO:0000256" key="3">
    <source>
        <dbReference type="ARBA" id="ARBA00022729"/>
    </source>
</evidence>
<evidence type="ECO:0000313" key="6">
    <source>
        <dbReference type="Proteomes" id="UP000504632"/>
    </source>
</evidence>
<dbReference type="InterPro" id="IPR008983">
    <property type="entry name" value="Tumour_necrosis_fac-like_dom"/>
</dbReference>
<dbReference type="Gene3D" id="2.60.120.40">
    <property type="match status" value="1"/>
</dbReference>
<dbReference type="PANTHER" id="PTHR22923:SF89">
    <property type="entry name" value="CEREBELLIN 18"/>
    <property type="match status" value="1"/>
</dbReference>
<evidence type="ECO:0000259" key="5">
    <source>
        <dbReference type="PROSITE" id="PS50871"/>
    </source>
</evidence>
<evidence type="ECO:0000256" key="2">
    <source>
        <dbReference type="ARBA" id="ARBA00022525"/>
    </source>
</evidence>